<dbReference type="AlphaFoldDB" id="A0A0A9EPG4"/>
<sequence>MILQNLLGFWPPLMRPFLCVSDLRVLWLSFAALENQYFPAKE</sequence>
<reference evidence="1" key="2">
    <citation type="journal article" date="2015" name="Data Brief">
        <title>Shoot transcriptome of the giant reed, Arundo donax.</title>
        <authorList>
            <person name="Barrero R.A."/>
            <person name="Guerrero F.D."/>
            <person name="Moolhuijzen P."/>
            <person name="Goolsby J.A."/>
            <person name="Tidwell J."/>
            <person name="Bellgard S.E."/>
            <person name="Bellgard M.I."/>
        </authorList>
    </citation>
    <scope>NUCLEOTIDE SEQUENCE</scope>
    <source>
        <tissue evidence="1">Shoot tissue taken approximately 20 cm above the soil surface</tissue>
    </source>
</reference>
<evidence type="ECO:0000313" key="1">
    <source>
        <dbReference type="EMBL" id="JAE00899.1"/>
    </source>
</evidence>
<accession>A0A0A9EPG4</accession>
<reference evidence="1" key="1">
    <citation type="submission" date="2014-09" db="EMBL/GenBank/DDBJ databases">
        <authorList>
            <person name="Magalhaes I.L.F."/>
            <person name="Oliveira U."/>
            <person name="Santos F.R."/>
            <person name="Vidigal T.H.D.A."/>
            <person name="Brescovit A.D."/>
            <person name="Santos A.J."/>
        </authorList>
    </citation>
    <scope>NUCLEOTIDE SEQUENCE</scope>
    <source>
        <tissue evidence="1">Shoot tissue taken approximately 20 cm above the soil surface</tissue>
    </source>
</reference>
<organism evidence="1">
    <name type="scientific">Arundo donax</name>
    <name type="common">Giant reed</name>
    <name type="synonym">Donax arundinaceus</name>
    <dbReference type="NCBI Taxonomy" id="35708"/>
    <lineage>
        <taxon>Eukaryota</taxon>
        <taxon>Viridiplantae</taxon>
        <taxon>Streptophyta</taxon>
        <taxon>Embryophyta</taxon>
        <taxon>Tracheophyta</taxon>
        <taxon>Spermatophyta</taxon>
        <taxon>Magnoliopsida</taxon>
        <taxon>Liliopsida</taxon>
        <taxon>Poales</taxon>
        <taxon>Poaceae</taxon>
        <taxon>PACMAD clade</taxon>
        <taxon>Arundinoideae</taxon>
        <taxon>Arundineae</taxon>
        <taxon>Arundo</taxon>
    </lineage>
</organism>
<proteinExistence type="predicted"/>
<dbReference type="EMBL" id="GBRH01196997">
    <property type="protein sequence ID" value="JAE00899.1"/>
    <property type="molecule type" value="Transcribed_RNA"/>
</dbReference>
<protein>
    <submittedName>
        <fullName evidence="1">Uncharacterized protein</fullName>
    </submittedName>
</protein>
<name>A0A0A9EPG4_ARUDO</name>